<dbReference type="PANTHER" id="PTHR10827:SF95">
    <property type="entry name" value="LD34388P"/>
    <property type="match status" value="1"/>
</dbReference>
<evidence type="ECO:0000256" key="1">
    <source>
        <dbReference type="ARBA" id="ARBA00004319"/>
    </source>
</evidence>
<feature type="chain" id="PRO_5019553190" description="Reticulocalbin-3" evidence="12">
    <location>
        <begin position="24"/>
        <end position="319"/>
    </location>
</feature>
<keyword evidence="7" id="KW-0325">Glycoprotein</keyword>
<dbReference type="InterPro" id="IPR011992">
    <property type="entry name" value="EF-hand-dom_pair"/>
</dbReference>
<comment type="caution">
    <text evidence="14">The sequence shown here is derived from an EMBL/GenBank/DDBJ whole genome shotgun (WGS) entry which is preliminary data.</text>
</comment>
<comment type="function">
    <text evidence="9">Probable molecular chaperone assisting protein biosynthesis and transport in the endoplasmic reticulum. Required for the proper biosynthesis and transport of pulmonary surfactant-associated protein A/SP-A, pulmonary surfactant-associated protein D/SP-D and the lipid transporter ABCA3. By regulating both the proper expression and the degradation through the endoplasmic reticulum-associated protein degradation pathway of these proteins plays a crucial role in pulmonary surfactant homeostasis. Has an anti-fibrotic activity by negatively regulating the secretion of type I and type III collagens. This calcium-binding protein also transiently associates with immature PCSK6 and regulates its secretion.</text>
</comment>
<dbReference type="FunFam" id="1.10.238.10:FF:000104">
    <property type="entry name" value="calumenin isoform X1"/>
    <property type="match status" value="1"/>
</dbReference>
<dbReference type="InterPro" id="IPR002048">
    <property type="entry name" value="EF_hand_dom"/>
</dbReference>
<feature type="signal peptide" evidence="12">
    <location>
        <begin position="1"/>
        <end position="23"/>
    </location>
</feature>
<comment type="subcellular location">
    <subcellularLocation>
        <location evidence="1">Endoplasmic reticulum lumen</location>
    </subcellularLocation>
</comment>
<dbReference type="InterPro" id="IPR018247">
    <property type="entry name" value="EF_Hand_1_Ca_BS"/>
</dbReference>
<evidence type="ECO:0000256" key="6">
    <source>
        <dbReference type="ARBA" id="ARBA00022837"/>
    </source>
</evidence>
<dbReference type="PROSITE" id="PS51257">
    <property type="entry name" value="PROKAR_LIPOPROTEIN"/>
    <property type="match status" value="1"/>
</dbReference>
<evidence type="ECO:0000256" key="4">
    <source>
        <dbReference type="ARBA" id="ARBA00022737"/>
    </source>
</evidence>
<keyword evidence="15" id="KW-1185">Reference proteome</keyword>
<feature type="domain" description="EF-hand" evidence="13">
    <location>
        <begin position="162"/>
        <end position="197"/>
    </location>
</feature>
<accession>A0A433TUA9</accession>
<evidence type="ECO:0000256" key="5">
    <source>
        <dbReference type="ARBA" id="ARBA00022824"/>
    </source>
</evidence>
<dbReference type="GO" id="GO:0005509">
    <property type="term" value="F:calcium ion binding"/>
    <property type="evidence" value="ECO:0007669"/>
    <property type="project" value="InterPro"/>
</dbReference>
<keyword evidence="3 12" id="KW-0732">Signal</keyword>
<gene>
    <name evidence="14" type="ORF">EGW08_007057</name>
</gene>
<sequence>MMRSVFHLGLMAALACCLVITLAVPEAHEAHRHAAHKTNHKFSDGSHNPVFDQEALLGSHKMDDLADLPDDVRINRLRNLAKSHDANNNDIIEVEELKAWIMESFRMLDKEEAMEKLEEEDGNSDGKVTFEELLDKQYGYTMEDVANLQAGEHGPDEEGVHDLIKEDEARFIAADLDKDGSLDDKEYMAFFQPYDYPHMHDIEMSKTMKDFDKDNDGFVSRDEFTGDVYDEESRLASVTNFEELDKDKDNKLTSAELKPYALPDNDEVAKEEAEHLLNICDEDKDGQLSIEEIVTKEDEFVSSAATDYGRTLHFVKDEL</sequence>
<dbReference type="PROSITE" id="PS50222">
    <property type="entry name" value="EF_HAND_2"/>
    <property type="match status" value="2"/>
</dbReference>
<dbReference type="PANTHER" id="PTHR10827">
    <property type="entry name" value="RETICULOCALBIN"/>
    <property type="match status" value="1"/>
</dbReference>
<dbReference type="PROSITE" id="PS00018">
    <property type="entry name" value="EF_HAND_1"/>
    <property type="match status" value="6"/>
</dbReference>
<evidence type="ECO:0000313" key="14">
    <source>
        <dbReference type="EMBL" id="RUS85153.1"/>
    </source>
</evidence>
<reference evidence="14 15" key="1">
    <citation type="submission" date="2019-01" db="EMBL/GenBank/DDBJ databases">
        <title>A draft genome assembly of the solar-powered sea slug Elysia chlorotica.</title>
        <authorList>
            <person name="Cai H."/>
            <person name="Li Q."/>
            <person name="Fang X."/>
            <person name="Li J."/>
            <person name="Curtis N.E."/>
            <person name="Altenburger A."/>
            <person name="Shibata T."/>
            <person name="Feng M."/>
            <person name="Maeda T."/>
            <person name="Schwartz J.A."/>
            <person name="Shigenobu S."/>
            <person name="Lundholm N."/>
            <person name="Nishiyama T."/>
            <person name="Yang H."/>
            <person name="Hasebe M."/>
            <person name="Li S."/>
            <person name="Pierce S.K."/>
            <person name="Wang J."/>
        </authorList>
    </citation>
    <scope>NUCLEOTIDE SEQUENCE [LARGE SCALE GENOMIC DNA]</scope>
    <source>
        <strain evidence="14">EC2010</strain>
        <tissue evidence="14">Whole organism of an adult</tissue>
    </source>
</reference>
<evidence type="ECO:0000256" key="3">
    <source>
        <dbReference type="ARBA" id="ARBA00022729"/>
    </source>
</evidence>
<evidence type="ECO:0000256" key="11">
    <source>
        <dbReference type="ARBA" id="ARBA00072696"/>
    </source>
</evidence>
<dbReference type="STRING" id="188477.A0A433TUA9"/>
<evidence type="ECO:0000256" key="9">
    <source>
        <dbReference type="ARBA" id="ARBA00056975"/>
    </source>
</evidence>
<dbReference type="AlphaFoldDB" id="A0A433TUA9"/>
<keyword evidence="5" id="KW-0256">Endoplasmic reticulum</keyword>
<dbReference type="OrthoDB" id="6223661at2759"/>
<protein>
    <recommendedName>
        <fullName evidence="11">Reticulocalbin-3</fullName>
    </recommendedName>
</protein>
<keyword evidence="4" id="KW-0677">Repeat</keyword>
<evidence type="ECO:0000256" key="7">
    <source>
        <dbReference type="ARBA" id="ARBA00023180"/>
    </source>
</evidence>
<keyword evidence="2" id="KW-0479">Metal-binding</keyword>
<keyword evidence="8" id="KW-0143">Chaperone</keyword>
<evidence type="ECO:0000256" key="12">
    <source>
        <dbReference type="SAM" id="SignalP"/>
    </source>
</evidence>
<evidence type="ECO:0000256" key="8">
    <source>
        <dbReference type="ARBA" id="ARBA00023186"/>
    </source>
</evidence>
<dbReference type="EMBL" id="RQTK01000179">
    <property type="protein sequence ID" value="RUS85153.1"/>
    <property type="molecule type" value="Genomic_DNA"/>
</dbReference>
<dbReference type="Gene3D" id="1.10.238.10">
    <property type="entry name" value="EF-hand"/>
    <property type="match status" value="3"/>
</dbReference>
<proteinExistence type="predicted"/>
<keyword evidence="6" id="KW-0106">Calcium</keyword>
<evidence type="ECO:0000256" key="10">
    <source>
        <dbReference type="ARBA" id="ARBA00063143"/>
    </source>
</evidence>
<dbReference type="GO" id="GO:0015031">
    <property type="term" value="P:protein transport"/>
    <property type="evidence" value="ECO:0007669"/>
    <property type="project" value="UniProtKB-ARBA"/>
</dbReference>
<evidence type="ECO:0000256" key="2">
    <source>
        <dbReference type="ARBA" id="ARBA00022723"/>
    </source>
</evidence>
<dbReference type="GO" id="GO:0005788">
    <property type="term" value="C:endoplasmic reticulum lumen"/>
    <property type="evidence" value="ECO:0007669"/>
    <property type="project" value="UniProtKB-SubCell"/>
</dbReference>
<dbReference type="SMART" id="SM00054">
    <property type="entry name" value="EFh"/>
    <property type="match status" value="5"/>
</dbReference>
<evidence type="ECO:0000313" key="15">
    <source>
        <dbReference type="Proteomes" id="UP000271974"/>
    </source>
</evidence>
<dbReference type="Proteomes" id="UP000271974">
    <property type="component" value="Unassembled WGS sequence"/>
</dbReference>
<organism evidence="14 15">
    <name type="scientific">Elysia chlorotica</name>
    <name type="common">Eastern emerald elysia</name>
    <name type="synonym">Sea slug</name>
    <dbReference type="NCBI Taxonomy" id="188477"/>
    <lineage>
        <taxon>Eukaryota</taxon>
        <taxon>Metazoa</taxon>
        <taxon>Spiralia</taxon>
        <taxon>Lophotrochozoa</taxon>
        <taxon>Mollusca</taxon>
        <taxon>Gastropoda</taxon>
        <taxon>Heterobranchia</taxon>
        <taxon>Euthyneura</taxon>
        <taxon>Panpulmonata</taxon>
        <taxon>Sacoglossa</taxon>
        <taxon>Placobranchoidea</taxon>
        <taxon>Plakobranchidae</taxon>
        <taxon>Elysia</taxon>
    </lineage>
</organism>
<feature type="domain" description="EF-hand" evidence="13">
    <location>
        <begin position="199"/>
        <end position="234"/>
    </location>
</feature>
<dbReference type="SUPFAM" id="SSF47473">
    <property type="entry name" value="EF-hand"/>
    <property type="match status" value="2"/>
</dbReference>
<comment type="subunit">
    <text evidence="10">Interacts with PCSK6 (immature form including the propeptide); probably involved in the maturation and the secretion of PCSK6.</text>
</comment>
<name>A0A433TUA9_ELYCH</name>
<dbReference type="Pfam" id="PF13499">
    <property type="entry name" value="EF-hand_7"/>
    <property type="match status" value="2"/>
</dbReference>
<evidence type="ECO:0000259" key="13">
    <source>
        <dbReference type="PROSITE" id="PS50222"/>
    </source>
</evidence>